<feature type="transmembrane region" description="Helical" evidence="10">
    <location>
        <begin position="408"/>
        <end position="428"/>
    </location>
</feature>
<keyword evidence="7 10" id="KW-1133">Transmembrane helix</keyword>
<proteinExistence type="predicted"/>
<evidence type="ECO:0000256" key="3">
    <source>
        <dbReference type="ARBA" id="ARBA00022475"/>
    </source>
</evidence>
<dbReference type="AlphaFoldDB" id="A0A9X4KJ03"/>
<reference evidence="11 12" key="1">
    <citation type="submission" date="2022-10" db="EMBL/GenBank/DDBJ databases">
        <title>Comparative genomic analysis of Cohnella hashimotonis sp. nov., isolated from the International Space Station.</title>
        <authorList>
            <person name="Simpson A."/>
            <person name="Venkateswaran K."/>
        </authorList>
    </citation>
    <scope>NUCLEOTIDE SEQUENCE [LARGE SCALE GENOMIC DNA]</scope>
    <source>
        <strain evidence="11 12">DSM 18997</strain>
    </source>
</reference>
<feature type="transmembrane region" description="Helical" evidence="10">
    <location>
        <begin position="352"/>
        <end position="372"/>
    </location>
</feature>
<dbReference type="GO" id="GO:0005886">
    <property type="term" value="C:plasma membrane"/>
    <property type="evidence" value="ECO:0007669"/>
    <property type="project" value="UniProtKB-SubCell"/>
</dbReference>
<keyword evidence="4" id="KW-0633">Potassium transport</keyword>
<dbReference type="Pfam" id="PF02386">
    <property type="entry name" value="TrkH"/>
    <property type="match status" value="1"/>
</dbReference>
<keyword evidence="6" id="KW-0630">Potassium</keyword>
<feature type="transmembrane region" description="Helical" evidence="10">
    <location>
        <begin position="378"/>
        <end position="396"/>
    </location>
</feature>
<evidence type="ECO:0000256" key="8">
    <source>
        <dbReference type="ARBA" id="ARBA00023065"/>
    </source>
</evidence>
<evidence type="ECO:0000256" key="1">
    <source>
        <dbReference type="ARBA" id="ARBA00004651"/>
    </source>
</evidence>
<dbReference type="InterPro" id="IPR004772">
    <property type="entry name" value="TrkH"/>
</dbReference>
<dbReference type="PANTHER" id="PTHR32024">
    <property type="entry name" value="TRK SYSTEM POTASSIUM UPTAKE PROTEIN TRKG-RELATED"/>
    <property type="match status" value="1"/>
</dbReference>
<dbReference type="PANTHER" id="PTHR32024:SF1">
    <property type="entry name" value="KTR SYSTEM POTASSIUM UPTAKE PROTEIN B"/>
    <property type="match status" value="1"/>
</dbReference>
<evidence type="ECO:0000256" key="9">
    <source>
        <dbReference type="ARBA" id="ARBA00023136"/>
    </source>
</evidence>
<dbReference type="RefSeq" id="WP_277564448.1">
    <property type="nucleotide sequence ID" value="NZ_JAPDHZ010000002.1"/>
</dbReference>
<feature type="transmembrane region" description="Helical" evidence="10">
    <location>
        <begin position="16"/>
        <end position="34"/>
    </location>
</feature>
<keyword evidence="9 10" id="KW-0472">Membrane</keyword>
<comment type="subcellular location">
    <subcellularLocation>
        <location evidence="1">Cell membrane</location>
        <topology evidence="1">Multi-pass membrane protein</topology>
    </subcellularLocation>
</comment>
<keyword evidence="12" id="KW-1185">Reference proteome</keyword>
<dbReference type="NCBIfam" id="TIGR00933">
    <property type="entry name" value="2a38"/>
    <property type="match status" value="1"/>
</dbReference>
<feature type="transmembrane region" description="Helical" evidence="10">
    <location>
        <begin position="231"/>
        <end position="250"/>
    </location>
</feature>
<evidence type="ECO:0000256" key="2">
    <source>
        <dbReference type="ARBA" id="ARBA00022448"/>
    </source>
</evidence>
<accession>A0A9X4KJ03</accession>
<dbReference type="Proteomes" id="UP001153387">
    <property type="component" value="Unassembled WGS sequence"/>
</dbReference>
<keyword evidence="8" id="KW-0406">Ion transport</keyword>
<feature type="transmembrane region" description="Helical" evidence="10">
    <location>
        <begin position="46"/>
        <end position="65"/>
    </location>
</feature>
<keyword evidence="5 10" id="KW-0812">Transmembrane</keyword>
<feature type="transmembrane region" description="Helical" evidence="10">
    <location>
        <begin position="194"/>
        <end position="219"/>
    </location>
</feature>
<sequence length="447" mass="48519">MLRKIIGWLYASPPRVLTIGFAVIIAFGALLLRLPISRVSGEPTPWLEAFFVSSSATCVTGLTRLDTVGYFSVFGRWVILVLVQLGGLGFMTMGTLFAFFAGRRLSLKDRLVLQEAMNQGSLEGIVRLVRRVLIYALCIEAVGALLFTFRFMREMHFRQALYYGVYHSVSFFNNGGFDLFGDFRSMAGYVGDPYMNILAIALVVLGGVGFVVLSDLVELRTRRKLSYHSKVVLWVSAFLIVLGTVTILIFEYTNESTLGPLAFGDKLLAAALQSVSTRSAGVSTVDIGSLRDATQFAMVLLMFVGASPGSTGGGIKTTAFAVLAAAVWAMLRGRTDVVLLGLRIERAKVNRAITVTMLSLAIVITSVMILSITEKQAFLLILFEVMSAYATVGLSAGITGDLSSFGQILIIVLMFIGRLGPLTMTYALGSKSGRTLYRHAEGRIIIG</sequence>
<evidence type="ECO:0000256" key="5">
    <source>
        <dbReference type="ARBA" id="ARBA00022692"/>
    </source>
</evidence>
<dbReference type="InterPro" id="IPR003445">
    <property type="entry name" value="Cat_transpt"/>
</dbReference>
<evidence type="ECO:0000256" key="4">
    <source>
        <dbReference type="ARBA" id="ARBA00022538"/>
    </source>
</evidence>
<evidence type="ECO:0000313" key="12">
    <source>
        <dbReference type="Proteomes" id="UP001153387"/>
    </source>
</evidence>
<evidence type="ECO:0000256" key="6">
    <source>
        <dbReference type="ARBA" id="ARBA00022958"/>
    </source>
</evidence>
<evidence type="ECO:0000313" key="11">
    <source>
        <dbReference type="EMBL" id="MDG0790635.1"/>
    </source>
</evidence>
<comment type="caution">
    <text evidence="11">The sequence shown here is derived from an EMBL/GenBank/DDBJ whole genome shotgun (WGS) entry which is preliminary data.</text>
</comment>
<evidence type="ECO:0000256" key="7">
    <source>
        <dbReference type="ARBA" id="ARBA00022989"/>
    </source>
</evidence>
<protein>
    <submittedName>
        <fullName evidence="11">TrkH family potassium uptake protein</fullName>
    </submittedName>
</protein>
<keyword evidence="2" id="KW-0813">Transport</keyword>
<organism evidence="11 12">
    <name type="scientific">Cohnella ginsengisoli</name>
    <dbReference type="NCBI Taxonomy" id="425004"/>
    <lineage>
        <taxon>Bacteria</taxon>
        <taxon>Bacillati</taxon>
        <taxon>Bacillota</taxon>
        <taxon>Bacilli</taxon>
        <taxon>Bacillales</taxon>
        <taxon>Paenibacillaceae</taxon>
        <taxon>Cohnella</taxon>
    </lineage>
</organism>
<keyword evidence="3" id="KW-1003">Cell membrane</keyword>
<evidence type="ECO:0000256" key="10">
    <source>
        <dbReference type="SAM" id="Phobius"/>
    </source>
</evidence>
<feature type="transmembrane region" description="Helical" evidence="10">
    <location>
        <begin position="313"/>
        <end position="331"/>
    </location>
</feature>
<dbReference type="EMBL" id="JAPDHZ010000002">
    <property type="protein sequence ID" value="MDG0790635.1"/>
    <property type="molecule type" value="Genomic_DNA"/>
</dbReference>
<dbReference type="GO" id="GO:0015379">
    <property type="term" value="F:potassium:chloride symporter activity"/>
    <property type="evidence" value="ECO:0007669"/>
    <property type="project" value="InterPro"/>
</dbReference>
<gene>
    <name evidence="11" type="ORF">OMP38_07035</name>
</gene>
<feature type="transmembrane region" description="Helical" evidence="10">
    <location>
        <begin position="77"/>
        <end position="101"/>
    </location>
</feature>
<feature type="transmembrane region" description="Helical" evidence="10">
    <location>
        <begin position="132"/>
        <end position="152"/>
    </location>
</feature>
<name>A0A9X4KJ03_9BACL</name>